<keyword evidence="3" id="KW-1185">Reference proteome</keyword>
<gene>
    <name evidence="2" type="ORF">Rhe02_41680</name>
</gene>
<reference evidence="2" key="1">
    <citation type="submission" date="2021-01" db="EMBL/GenBank/DDBJ databases">
        <title>Whole genome shotgun sequence of Rhizocola hellebori NBRC 109834.</title>
        <authorList>
            <person name="Komaki H."/>
            <person name="Tamura T."/>
        </authorList>
    </citation>
    <scope>NUCLEOTIDE SEQUENCE</scope>
    <source>
        <strain evidence="2">NBRC 109834</strain>
    </source>
</reference>
<sequence length="196" mass="21154">MTDETGRGAIAATPHTPAGALSAWLRDLEAGFLARAQNLDAERLAFRPDPGGNSVGVTLWHFTRWLDVVAHRVWVDGEAGDELWHARGWARQTGYDPSGLGHAGLGVVTGYTLAEVNAIPNFDAVLLTDYFGSVADDLQDLLHSNNSETLHGIAPGLGGQWSRYTWISVVLQGSFGHLGEIDALLAMRQRNLEAGR</sequence>
<dbReference type="Gene3D" id="1.20.120.450">
    <property type="entry name" value="dinb family like domain"/>
    <property type="match status" value="1"/>
</dbReference>
<name>A0A8J3VHJ0_9ACTN</name>
<feature type="domain" description="DinB-like" evidence="1">
    <location>
        <begin position="29"/>
        <end position="181"/>
    </location>
</feature>
<evidence type="ECO:0000313" key="2">
    <source>
        <dbReference type="EMBL" id="GIH06101.1"/>
    </source>
</evidence>
<proteinExistence type="predicted"/>
<dbReference type="EMBL" id="BONY01000024">
    <property type="protein sequence ID" value="GIH06101.1"/>
    <property type="molecule type" value="Genomic_DNA"/>
</dbReference>
<evidence type="ECO:0000313" key="3">
    <source>
        <dbReference type="Proteomes" id="UP000612899"/>
    </source>
</evidence>
<dbReference type="InterPro" id="IPR024775">
    <property type="entry name" value="DinB-like"/>
</dbReference>
<accession>A0A8J3VHJ0</accession>
<comment type="caution">
    <text evidence="2">The sequence shown here is derived from an EMBL/GenBank/DDBJ whole genome shotgun (WGS) entry which is preliminary data.</text>
</comment>
<dbReference type="Pfam" id="PF12867">
    <property type="entry name" value="DinB_2"/>
    <property type="match status" value="1"/>
</dbReference>
<protein>
    <recommendedName>
        <fullName evidence="1">DinB-like domain-containing protein</fullName>
    </recommendedName>
</protein>
<dbReference type="Proteomes" id="UP000612899">
    <property type="component" value="Unassembled WGS sequence"/>
</dbReference>
<organism evidence="2 3">
    <name type="scientific">Rhizocola hellebori</name>
    <dbReference type="NCBI Taxonomy" id="1392758"/>
    <lineage>
        <taxon>Bacteria</taxon>
        <taxon>Bacillati</taxon>
        <taxon>Actinomycetota</taxon>
        <taxon>Actinomycetes</taxon>
        <taxon>Micromonosporales</taxon>
        <taxon>Micromonosporaceae</taxon>
        <taxon>Rhizocola</taxon>
    </lineage>
</organism>
<dbReference type="SUPFAM" id="SSF109854">
    <property type="entry name" value="DinB/YfiT-like putative metalloenzymes"/>
    <property type="match status" value="1"/>
</dbReference>
<dbReference type="InterPro" id="IPR034660">
    <property type="entry name" value="DinB/YfiT-like"/>
</dbReference>
<dbReference type="AlphaFoldDB" id="A0A8J3VHJ0"/>
<evidence type="ECO:0000259" key="1">
    <source>
        <dbReference type="Pfam" id="PF12867"/>
    </source>
</evidence>
<dbReference type="RefSeq" id="WP_203909928.1">
    <property type="nucleotide sequence ID" value="NZ_BONY01000024.1"/>
</dbReference>